<accession>A0A8H6XNS0</accession>
<dbReference type="OrthoDB" id="2845803at2759"/>
<dbReference type="EMBL" id="JACAZH010000022">
    <property type="protein sequence ID" value="KAF7343777.1"/>
    <property type="molecule type" value="Genomic_DNA"/>
</dbReference>
<sequence length="160" mass="17129">MANDAPSSQPLSSLEDWSRQHITAIFEAPTNELTLQALDSAFSRALKATVNGEPCDFEGFGKMIAAMAQETAPGGPRVDWIFTEETLDDAGHRSGVVKGEYFIRGIFAKVPGAEGLVEIEARKRVNGRIESQSSDAGVDSRRIVTLDATVNILPVAGKAP</sequence>
<proteinExistence type="predicted"/>
<organism evidence="1 2">
    <name type="scientific">Mycena sanguinolenta</name>
    <dbReference type="NCBI Taxonomy" id="230812"/>
    <lineage>
        <taxon>Eukaryota</taxon>
        <taxon>Fungi</taxon>
        <taxon>Dikarya</taxon>
        <taxon>Basidiomycota</taxon>
        <taxon>Agaricomycotina</taxon>
        <taxon>Agaricomycetes</taxon>
        <taxon>Agaricomycetidae</taxon>
        <taxon>Agaricales</taxon>
        <taxon>Marasmiineae</taxon>
        <taxon>Mycenaceae</taxon>
        <taxon>Mycena</taxon>
    </lineage>
</organism>
<dbReference type="Proteomes" id="UP000623467">
    <property type="component" value="Unassembled WGS sequence"/>
</dbReference>
<gene>
    <name evidence="1" type="ORF">MSAN_01958700</name>
</gene>
<evidence type="ECO:0000313" key="2">
    <source>
        <dbReference type="Proteomes" id="UP000623467"/>
    </source>
</evidence>
<protein>
    <submittedName>
        <fullName evidence="1">Uncharacterized protein</fullName>
    </submittedName>
</protein>
<name>A0A8H6XNS0_9AGAR</name>
<reference evidence="1" key="1">
    <citation type="submission" date="2020-05" db="EMBL/GenBank/DDBJ databases">
        <title>Mycena genomes resolve the evolution of fungal bioluminescence.</title>
        <authorList>
            <person name="Tsai I.J."/>
        </authorList>
    </citation>
    <scope>NUCLEOTIDE SEQUENCE</scope>
    <source>
        <strain evidence="1">160909Yilan</strain>
    </source>
</reference>
<comment type="caution">
    <text evidence="1">The sequence shown here is derived from an EMBL/GenBank/DDBJ whole genome shotgun (WGS) entry which is preliminary data.</text>
</comment>
<dbReference type="AlphaFoldDB" id="A0A8H6XNS0"/>
<evidence type="ECO:0000313" key="1">
    <source>
        <dbReference type="EMBL" id="KAF7343777.1"/>
    </source>
</evidence>
<keyword evidence="2" id="KW-1185">Reference proteome</keyword>